<dbReference type="GO" id="GO:0051011">
    <property type="term" value="F:microtubule minus-end binding"/>
    <property type="evidence" value="ECO:0007669"/>
    <property type="project" value="TreeGrafter"/>
</dbReference>
<dbReference type="InterPro" id="IPR041470">
    <property type="entry name" value="GCP_N"/>
</dbReference>
<dbReference type="GO" id="GO:0000922">
    <property type="term" value="C:spindle pole"/>
    <property type="evidence" value="ECO:0007669"/>
    <property type="project" value="InterPro"/>
</dbReference>
<reference evidence="10" key="1">
    <citation type="journal article" date="2017" name="Genome Biol.">
        <title>Comparative genomics reveals high biological diversity and specific adaptations in the industrially and medically important fungal genus Aspergillus.</title>
        <authorList>
            <person name="de Vries R.P."/>
            <person name="Riley R."/>
            <person name="Wiebenga A."/>
            <person name="Aguilar-Osorio G."/>
            <person name="Amillis S."/>
            <person name="Uchima C.A."/>
            <person name="Anderluh G."/>
            <person name="Asadollahi M."/>
            <person name="Askin M."/>
            <person name="Barry K."/>
            <person name="Battaglia E."/>
            <person name="Bayram O."/>
            <person name="Benocci T."/>
            <person name="Braus-Stromeyer S.A."/>
            <person name="Caldana C."/>
            <person name="Canovas D."/>
            <person name="Cerqueira G.C."/>
            <person name="Chen F."/>
            <person name="Chen W."/>
            <person name="Choi C."/>
            <person name="Clum A."/>
            <person name="Dos Santos R.A."/>
            <person name="Damasio A.R."/>
            <person name="Diallinas G."/>
            <person name="Emri T."/>
            <person name="Fekete E."/>
            <person name="Flipphi M."/>
            <person name="Freyberg S."/>
            <person name="Gallo A."/>
            <person name="Gournas C."/>
            <person name="Habgood R."/>
            <person name="Hainaut M."/>
            <person name="Harispe M.L."/>
            <person name="Henrissat B."/>
            <person name="Hilden K.S."/>
            <person name="Hope R."/>
            <person name="Hossain A."/>
            <person name="Karabika E."/>
            <person name="Karaffa L."/>
            <person name="Karanyi Z."/>
            <person name="Krasevec N."/>
            <person name="Kuo A."/>
            <person name="Kusch H."/>
            <person name="LaButti K."/>
            <person name="Lagendijk E.L."/>
            <person name="Lapidus A."/>
            <person name="Levasseur A."/>
            <person name="Lindquist E."/>
            <person name="Lipzen A."/>
            <person name="Logrieco A.F."/>
            <person name="MacCabe A."/>
            <person name="Maekelae M.R."/>
            <person name="Malavazi I."/>
            <person name="Melin P."/>
            <person name="Meyer V."/>
            <person name="Mielnichuk N."/>
            <person name="Miskei M."/>
            <person name="Molnar A.P."/>
            <person name="Mule G."/>
            <person name="Ngan C.Y."/>
            <person name="Orejas M."/>
            <person name="Orosz E."/>
            <person name="Ouedraogo J.P."/>
            <person name="Overkamp K.M."/>
            <person name="Park H.-S."/>
            <person name="Perrone G."/>
            <person name="Piumi F."/>
            <person name="Punt P.J."/>
            <person name="Ram A.F."/>
            <person name="Ramon A."/>
            <person name="Rauscher S."/>
            <person name="Record E."/>
            <person name="Riano-Pachon D.M."/>
            <person name="Robert V."/>
            <person name="Roehrig J."/>
            <person name="Ruller R."/>
            <person name="Salamov A."/>
            <person name="Salih N.S."/>
            <person name="Samson R.A."/>
            <person name="Sandor E."/>
            <person name="Sanguinetti M."/>
            <person name="Schuetze T."/>
            <person name="Sepcic K."/>
            <person name="Shelest E."/>
            <person name="Sherlock G."/>
            <person name="Sophianopoulou V."/>
            <person name="Squina F.M."/>
            <person name="Sun H."/>
            <person name="Susca A."/>
            <person name="Todd R.B."/>
            <person name="Tsang A."/>
            <person name="Unkles S.E."/>
            <person name="van de Wiele N."/>
            <person name="van Rossen-Uffink D."/>
            <person name="Oliveira J.V."/>
            <person name="Vesth T.C."/>
            <person name="Visser J."/>
            <person name="Yu J.-H."/>
            <person name="Zhou M."/>
            <person name="Andersen M.R."/>
            <person name="Archer D.B."/>
            <person name="Baker S.E."/>
            <person name="Benoit I."/>
            <person name="Brakhage A.A."/>
            <person name="Braus G.H."/>
            <person name="Fischer R."/>
            <person name="Frisvad J.C."/>
            <person name="Goldman G.H."/>
            <person name="Houbraken J."/>
            <person name="Oakley B."/>
            <person name="Pocsi I."/>
            <person name="Scazzocchio C."/>
            <person name="Seiboth B."/>
            <person name="vanKuyk P.A."/>
            <person name="Wortman J."/>
            <person name="Dyer P.S."/>
            <person name="Grigoriev I.V."/>
        </authorList>
    </citation>
    <scope>NUCLEOTIDE SEQUENCE [LARGE SCALE GENOMIC DNA]</scope>
    <source>
        <strain evidence="10">CBS 506.65</strain>
    </source>
</reference>
<feature type="domain" description="Gamma tubulin complex component C-terminal" evidence="7">
    <location>
        <begin position="589"/>
        <end position="956"/>
    </location>
</feature>
<comment type="subcellular location">
    <subcellularLocation>
        <location evidence="5">Cytoplasm</location>
        <location evidence="5">Cytoskeleton</location>
        <location evidence="5">Microtubule organizing center</location>
    </subcellularLocation>
</comment>
<accession>A0A1L9SRZ6</accession>
<dbReference type="AlphaFoldDB" id="A0A1L9SRZ6"/>
<evidence type="ECO:0000256" key="4">
    <source>
        <dbReference type="ARBA" id="ARBA00023212"/>
    </source>
</evidence>
<dbReference type="InterPro" id="IPR007259">
    <property type="entry name" value="GCP"/>
</dbReference>
<evidence type="ECO:0000313" key="9">
    <source>
        <dbReference type="EMBL" id="OJJ49896.1"/>
    </source>
</evidence>
<keyword evidence="4 5" id="KW-0206">Cytoskeleton</keyword>
<dbReference type="EMBL" id="KV878337">
    <property type="protein sequence ID" value="OJJ49896.1"/>
    <property type="molecule type" value="Genomic_DNA"/>
</dbReference>
<gene>
    <name evidence="9" type="ORF">ASPZODRAFT_58475</name>
</gene>
<evidence type="ECO:0000259" key="8">
    <source>
        <dbReference type="Pfam" id="PF17681"/>
    </source>
</evidence>
<dbReference type="VEuPathDB" id="FungiDB:ASPZODRAFT_58475"/>
<dbReference type="PANTHER" id="PTHR19302">
    <property type="entry name" value="GAMMA TUBULIN COMPLEX PROTEIN"/>
    <property type="match status" value="1"/>
</dbReference>
<evidence type="ECO:0000256" key="1">
    <source>
        <dbReference type="ARBA" id="ARBA00010337"/>
    </source>
</evidence>
<feature type="region of interest" description="Disordered" evidence="6">
    <location>
        <begin position="71"/>
        <end position="101"/>
    </location>
</feature>
<dbReference type="Pfam" id="PF04130">
    <property type="entry name" value="GCP_C_terminal"/>
    <property type="match status" value="1"/>
</dbReference>
<evidence type="ECO:0000259" key="7">
    <source>
        <dbReference type="Pfam" id="PF04130"/>
    </source>
</evidence>
<keyword evidence="10" id="KW-1185">Reference proteome</keyword>
<dbReference type="STRING" id="1073090.A0A1L9SRZ6"/>
<dbReference type="GO" id="GO:0005874">
    <property type="term" value="C:microtubule"/>
    <property type="evidence" value="ECO:0007669"/>
    <property type="project" value="UniProtKB-KW"/>
</dbReference>
<organism evidence="9 10">
    <name type="scientific">Penicilliopsis zonata CBS 506.65</name>
    <dbReference type="NCBI Taxonomy" id="1073090"/>
    <lineage>
        <taxon>Eukaryota</taxon>
        <taxon>Fungi</taxon>
        <taxon>Dikarya</taxon>
        <taxon>Ascomycota</taxon>
        <taxon>Pezizomycotina</taxon>
        <taxon>Eurotiomycetes</taxon>
        <taxon>Eurotiomycetidae</taxon>
        <taxon>Eurotiales</taxon>
        <taxon>Aspergillaceae</taxon>
        <taxon>Penicilliopsis</taxon>
    </lineage>
</organism>
<keyword evidence="3 5" id="KW-0493">Microtubule</keyword>
<dbReference type="InterPro" id="IPR040457">
    <property type="entry name" value="GCP_C"/>
</dbReference>
<dbReference type="GO" id="GO:0051321">
    <property type="term" value="P:meiotic cell cycle"/>
    <property type="evidence" value="ECO:0007669"/>
    <property type="project" value="TreeGrafter"/>
</dbReference>
<dbReference type="PANTHER" id="PTHR19302:SF70">
    <property type="entry name" value="GAMMA-TUBULIN COMPLEX COMPONENT 6"/>
    <property type="match status" value="1"/>
</dbReference>
<proteinExistence type="inferred from homology"/>
<dbReference type="Pfam" id="PF17681">
    <property type="entry name" value="GCP_N_terminal"/>
    <property type="match status" value="1"/>
</dbReference>
<dbReference type="FunFam" id="1.20.120.1900:FF:000013">
    <property type="entry name" value="Spindle pole body component"/>
    <property type="match status" value="1"/>
</dbReference>
<evidence type="ECO:0000256" key="2">
    <source>
        <dbReference type="ARBA" id="ARBA00022490"/>
    </source>
</evidence>
<dbReference type="Gene3D" id="1.20.120.1900">
    <property type="entry name" value="Gamma-tubulin complex, C-terminal domain"/>
    <property type="match status" value="1"/>
</dbReference>
<sequence length="956" mass="106969">MEEDAIDPFSSESLWQLSRFTLQSLQPLEPLPWASDLSDPVEGPFQNPLKLFEKDDSTAFPLDLFANDGFVLNPPSETTDTSSEDQTTEASVCDSDSPDTTEDLWSLAQIGEISGSNVTLRSWETCRDPSFREPISAYFSESGARGFDAALAHQATKSGLEDSGRLVRTDVFLRALFQAGLGWESMFFRYNGQQRTFEKQLRDIRITGVSLPLLDGVIQPLLRCGGHMHRLRDFVRLNPITPKKPSVMSTLASAIAVVLYTLERQLSSRSAQTVSLLQIMGLFQRPAELVGALADMVGAADKSLQEAHVISIILKKVDHFSQVLPWAAALLYELVARVIAPWLSIVEAWIGLCEGTSAMAEVITDRASFVEVEEQQDLAKSKAVPKNAVYNFRPDMIPSFIPAEQALQMFESGRSLRLLKWSHPDHPIANPRVLKNALPPKLHCAMTWIDIERIQSRALDYERKLRAEIQRFNRGDPAADGEELEPMVHDSFEEQKKAIVHNTFEMFEIDDEQQITDALARPSSVEKDSLSKLVDSEEETTSQQLERHNTRFGPELPSALYLSLAPVLSSQALLIDFSCLHLLFKEHKLRIHLTVQWRFHLLGDGSFASLLSHSLFDPEMESGERKAGVVRSSVHTGLRLGSRDTWPPASSELRLVLIGLLNECHAEGTGDVEILDSMHLKREKQLPGGLSFAIRELTAEEIIKVKNPNAIEALDFLRLQYKPPDALDAVITPRSLNRYDRLFKHLLRLLRMVSVVKGLVRDSTARGSLSGTTRNLFQKFRIDAQHFVLAFSDYSFHVGVGSNWQRFQDILTRIEACLDCGDIDGTIEAAQSVPRLRDYHEDVLDQILFALFLSRRHIQAAKLLEEIFGTVLAFAPLSRLEGSSGIRHENEASAAQLYILFRKQVAAFVGYLRTLDGGKAASSKSYVRSGSAFAASVAPTSIFEHLLARLDVKQYY</sequence>
<dbReference type="GO" id="GO:0031122">
    <property type="term" value="P:cytoplasmic microtubule organization"/>
    <property type="evidence" value="ECO:0007669"/>
    <property type="project" value="TreeGrafter"/>
</dbReference>
<evidence type="ECO:0000256" key="6">
    <source>
        <dbReference type="SAM" id="MobiDB-lite"/>
    </source>
</evidence>
<name>A0A1L9SRZ6_9EURO</name>
<evidence type="ECO:0000313" key="10">
    <source>
        <dbReference type="Proteomes" id="UP000184188"/>
    </source>
</evidence>
<dbReference type="GO" id="GO:0000278">
    <property type="term" value="P:mitotic cell cycle"/>
    <property type="evidence" value="ECO:0007669"/>
    <property type="project" value="TreeGrafter"/>
</dbReference>
<dbReference type="Proteomes" id="UP000184188">
    <property type="component" value="Unassembled WGS sequence"/>
</dbReference>
<dbReference type="GO" id="GO:0000930">
    <property type="term" value="C:gamma-tubulin complex"/>
    <property type="evidence" value="ECO:0007669"/>
    <property type="project" value="UniProtKB-ARBA"/>
</dbReference>
<dbReference type="GO" id="GO:0007020">
    <property type="term" value="P:microtubule nucleation"/>
    <property type="evidence" value="ECO:0007669"/>
    <property type="project" value="InterPro"/>
</dbReference>
<dbReference type="RefSeq" id="XP_022584406.1">
    <property type="nucleotide sequence ID" value="XM_022728769.1"/>
</dbReference>
<comment type="similarity">
    <text evidence="1 5">Belongs to the TUBGCP family.</text>
</comment>
<dbReference type="GO" id="GO:0005816">
    <property type="term" value="C:spindle pole body"/>
    <property type="evidence" value="ECO:0007669"/>
    <property type="project" value="UniProtKB-ARBA"/>
</dbReference>
<dbReference type="GO" id="GO:0051225">
    <property type="term" value="P:spindle assembly"/>
    <property type="evidence" value="ECO:0007669"/>
    <property type="project" value="TreeGrafter"/>
</dbReference>
<feature type="region of interest" description="Disordered" evidence="6">
    <location>
        <begin position="526"/>
        <end position="546"/>
    </location>
</feature>
<protein>
    <recommendedName>
        <fullName evidence="5">Spindle pole body component</fullName>
    </recommendedName>
</protein>
<dbReference type="GeneID" id="34615233"/>
<dbReference type="OrthoDB" id="775571at2759"/>
<dbReference type="InterPro" id="IPR042241">
    <property type="entry name" value="GCP_C_sf"/>
</dbReference>
<dbReference type="GO" id="GO:0043015">
    <property type="term" value="F:gamma-tubulin binding"/>
    <property type="evidence" value="ECO:0007669"/>
    <property type="project" value="InterPro"/>
</dbReference>
<keyword evidence="2 5" id="KW-0963">Cytoplasm</keyword>
<evidence type="ECO:0000256" key="5">
    <source>
        <dbReference type="RuleBase" id="RU363050"/>
    </source>
</evidence>
<feature type="domain" description="Gamma tubulin complex component protein N-terminal" evidence="8">
    <location>
        <begin position="173"/>
        <end position="586"/>
    </location>
</feature>
<evidence type="ECO:0000256" key="3">
    <source>
        <dbReference type="ARBA" id="ARBA00022701"/>
    </source>
</evidence>